<organism evidence="1 2">
    <name type="scientific">Aliikangiella maris</name>
    <dbReference type="NCBI Taxonomy" id="3162458"/>
    <lineage>
        <taxon>Bacteria</taxon>
        <taxon>Pseudomonadati</taxon>
        <taxon>Pseudomonadota</taxon>
        <taxon>Gammaproteobacteria</taxon>
        <taxon>Oceanospirillales</taxon>
        <taxon>Pleioneaceae</taxon>
        <taxon>Aliikangiella</taxon>
    </lineage>
</organism>
<dbReference type="RefSeq" id="WP_353873354.1">
    <property type="nucleotide sequence ID" value="NZ_JBEVCJ010000001.1"/>
</dbReference>
<accession>A0ABV2BPD9</accession>
<evidence type="ECO:0008006" key="3">
    <source>
        <dbReference type="Google" id="ProtNLM"/>
    </source>
</evidence>
<dbReference type="Proteomes" id="UP001548189">
    <property type="component" value="Unassembled WGS sequence"/>
</dbReference>
<evidence type="ECO:0000313" key="2">
    <source>
        <dbReference type="Proteomes" id="UP001548189"/>
    </source>
</evidence>
<sequence length="85" mass="9857">MEETFLTKQQIAERYQLSVKSVNTMCSVKGERSLPPFIKIGPHANSPIRFRLTEVLAWEEEQAQLQRQRDAEIEQQTNLEDLLGL</sequence>
<proteinExistence type="predicted"/>
<gene>
    <name evidence="1" type="ORF">ABVT43_01630</name>
</gene>
<dbReference type="EMBL" id="JBEVCJ010000001">
    <property type="protein sequence ID" value="MET1253814.1"/>
    <property type="molecule type" value="Genomic_DNA"/>
</dbReference>
<name>A0ABV2BPD9_9GAMM</name>
<evidence type="ECO:0000313" key="1">
    <source>
        <dbReference type="EMBL" id="MET1253814.1"/>
    </source>
</evidence>
<comment type="caution">
    <text evidence="1">The sequence shown here is derived from an EMBL/GenBank/DDBJ whole genome shotgun (WGS) entry which is preliminary data.</text>
</comment>
<reference evidence="1 2" key="1">
    <citation type="submission" date="2024-06" db="EMBL/GenBank/DDBJ databases">
        <authorList>
            <person name="Li F."/>
        </authorList>
    </citation>
    <scope>NUCLEOTIDE SEQUENCE [LARGE SCALE GENOMIC DNA]</scope>
    <source>
        <strain evidence="1 2">GXAS 311</strain>
    </source>
</reference>
<protein>
    <recommendedName>
        <fullName evidence="3">Helix-turn-helix domain-containing protein</fullName>
    </recommendedName>
</protein>
<keyword evidence="2" id="KW-1185">Reference proteome</keyword>